<dbReference type="InterPro" id="IPR043144">
    <property type="entry name" value="Mal/L-sulf/L-lact_DH-like_ah"/>
</dbReference>
<dbReference type="RefSeq" id="WP_136079353.1">
    <property type="nucleotide sequence ID" value="NZ_CAAHFG010000001.1"/>
</dbReference>
<dbReference type="Gene3D" id="1.10.1530.10">
    <property type="match status" value="1"/>
</dbReference>
<dbReference type="Pfam" id="PF02615">
    <property type="entry name" value="Ldh_2"/>
    <property type="match status" value="1"/>
</dbReference>
<dbReference type="InterPro" id="IPR036111">
    <property type="entry name" value="Mal/L-sulfo/L-lacto_DH-like_sf"/>
</dbReference>
<dbReference type="SUPFAM" id="SSF89733">
    <property type="entry name" value="L-sulfolactate dehydrogenase-like"/>
    <property type="match status" value="1"/>
</dbReference>
<dbReference type="InterPro" id="IPR003767">
    <property type="entry name" value="Malate/L-lactate_DH-like"/>
</dbReference>
<dbReference type="Gene3D" id="3.30.1370.60">
    <property type="entry name" value="Hypothetical oxidoreductase yiak, domain 2"/>
    <property type="match status" value="1"/>
</dbReference>
<keyword evidence="2" id="KW-0560">Oxidoreductase</keyword>
<dbReference type="PANTHER" id="PTHR11091">
    <property type="entry name" value="OXIDOREDUCTASE-RELATED"/>
    <property type="match status" value="1"/>
</dbReference>
<evidence type="ECO:0000313" key="4">
    <source>
        <dbReference type="Proteomes" id="UP000366872"/>
    </source>
</evidence>
<gene>
    <name evidence="3" type="primary">yjmC</name>
    <name evidence="3" type="ORF">PDESU_02368</name>
</gene>
<evidence type="ECO:0000256" key="1">
    <source>
        <dbReference type="ARBA" id="ARBA00006056"/>
    </source>
</evidence>
<comment type="similarity">
    <text evidence="1">Belongs to the LDH2/MDH2 oxidoreductase family.</text>
</comment>
<accession>A0A6C2U2K7</accession>
<dbReference type="InterPro" id="IPR043143">
    <property type="entry name" value="Mal/L-sulf/L-lact_DH-like_NADP"/>
</dbReference>
<dbReference type="GO" id="GO:0016491">
    <property type="term" value="F:oxidoreductase activity"/>
    <property type="evidence" value="ECO:0007669"/>
    <property type="project" value="UniProtKB-KW"/>
</dbReference>
<protein>
    <submittedName>
        <fullName evidence="3">Putative oxidoreductase YjmC</fullName>
    </submittedName>
</protein>
<organism evidence="3 4">
    <name type="scientific">Pontiella desulfatans</name>
    <dbReference type="NCBI Taxonomy" id="2750659"/>
    <lineage>
        <taxon>Bacteria</taxon>
        <taxon>Pseudomonadati</taxon>
        <taxon>Kiritimatiellota</taxon>
        <taxon>Kiritimatiellia</taxon>
        <taxon>Kiritimatiellales</taxon>
        <taxon>Pontiellaceae</taxon>
        <taxon>Pontiella</taxon>
    </lineage>
</organism>
<dbReference type="AlphaFoldDB" id="A0A6C2U2K7"/>
<reference evidence="3 4" key="1">
    <citation type="submission" date="2019-04" db="EMBL/GenBank/DDBJ databases">
        <authorList>
            <person name="Van Vliet M D."/>
        </authorList>
    </citation>
    <scope>NUCLEOTIDE SEQUENCE [LARGE SCALE GENOMIC DNA]</scope>
    <source>
        <strain evidence="3 4">F1</strain>
    </source>
</reference>
<evidence type="ECO:0000256" key="2">
    <source>
        <dbReference type="ARBA" id="ARBA00023002"/>
    </source>
</evidence>
<dbReference type="Proteomes" id="UP000366872">
    <property type="component" value="Unassembled WGS sequence"/>
</dbReference>
<keyword evidence="4" id="KW-1185">Reference proteome</keyword>
<sequence length="367" mass="40381">MTHHIPFDHMHNFMTDVFIGIGVPEEEARTCADVLIESDKRGIDSHGIGRLKPIYYDRIVHQKIQQATTEFEVVRDHLATAVVDGHHGMGMVIAKRCMEMAIEKAKKHGLGMVVARNSTHYGIAGYYPLMATAQDMIGISGTNARPSIAPTFGVENMLGTNPLVFGFPTDEPFDFVNDYATSIIQRGKIEQYAREGRDCPEGLIVGRDGKSKTDSKQILDDLVKGEAALAPIGGIGEETGGYKGYGFATVTEVLSAALQQGAFLKQLIDKDSSGNRKPYELGHYFMAIDIQCFCAPADFRKTAGDIMRALRESEKAPGAERIYTCGEKEYLAGIERANTGVPVNEALQNDIVTMRNELGLDYQFDFE</sequence>
<proteinExistence type="inferred from homology"/>
<dbReference type="EMBL" id="CAAHFG010000001">
    <property type="protein sequence ID" value="VGO13811.1"/>
    <property type="molecule type" value="Genomic_DNA"/>
</dbReference>
<dbReference type="PANTHER" id="PTHR11091:SF0">
    <property type="entry name" value="MALATE DEHYDROGENASE"/>
    <property type="match status" value="1"/>
</dbReference>
<evidence type="ECO:0000313" key="3">
    <source>
        <dbReference type="EMBL" id="VGO13811.1"/>
    </source>
</evidence>
<name>A0A6C2U2K7_PONDE</name>